<name>R7UY75_CAPTE</name>
<evidence type="ECO:0000256" key="2">
    <source>
        <dbReference type="ARBA" id="ARBA00022475"/>
    </source>
</evidence>
<feature type="region of interest" description="Disordered" evidence="9">
    <location>
        <begin position="323"/>
        <end position="343"/>
    </location>
</feature>
<evidence type="ECO:0000256" key="6">
    <source>
        <dbReference type="ARBA" id="ARBA00023136"/>
    </source>
</evidence>
<protein>
    <recommendedName>
        <fullName evidence="11">G-protein coupled receptors family 1 profile domain-containing protein</fullName>
    </recommendedName>
</protein>
<feature type="transmembrane region" description="Helical" evidence="10">
    <location>
        <begin position="148"/>
        <end position="174"/>
    </location>
</feature>
<dbReference type="HOGENOM" id="CLU_009579_11_2_1"/>
<evidence type="ECO:0000313" key="13">
    <source>
        <dbReference type="EnsemblMetazoa" id="CapteP127317"/>
    </source>
</evidence>
<keyword evidence="4 10" id="KW-1133">Transmembrane helix</keyword>
<keyword evidence="8" id="KW-0807">Transducer</keyword>
<feature type="transmembrane region" description="Helical" evidence="10">
    <location>
        <begin position="27"/>
        <end position="52"/>
    </location>
</feature>
<evidence type="ECO:0000256" key="3">
    <source>
        <dbReference type="ARBA" id="ARBA00022692"/>
    </source>
</evidence>
<dbReference type="GO" id="GO:0016907">
    <property type="term" value="F:G protein-coupled acetylcholine receptor activity"/>
    <property type="evidence" value="ECO:0007669"/>
    <property type="project" value="TreeGrafter"/>
</dbReference>
<evidence type="ECO:0000313" key="14">
    <source>
        <dbReference type="Proteomes" id="UP000014760"/>
    </source>
</evidence>
<dbReference type="GO" id="GO:0004993">
    <property type="term" value="F:G protein-coupled serotonin receptor activity"/>
    <property type="evidence" value="ECO:0007669"/>
    <property type="project" value="TreeGrafter"/>
</dbReference>
<gene>
    <name evidence="12" type="ORF">CAPTEDRAFT_127317</name>
</gene>
<dbReference type="STRING" id="283909.R7UY75"/>
<evidence type="ECO:0000256" key="1">
    <source>
        <dbReference type="ARBA" id="ARBA00004651"/>
    </source>
</evidence>
<reference evidence="13" key="3">
    <citation type="submission" date="2015-06" db="UniProtKB">
        <authorList>
            <consortium name="EnsemblMetazoa"/>
        </authorList>
    </citation>
    <scope>IDENTIFICATION</scope>
</reference>
<keyword evidence="3 10" id="KW-0812">Transmembrane</keyword>
<dbReference type="GO" id="GO:0045202">
    <property type="term" value="C:synapse"/>
    <property type="evidence" value="ECO:0007669"/>
    <property type="project" value="TreeGrafter"/>
</dbReference>
<dbReference type="OrthoDB" id="10071887at2759"/>
<proteinExistence type="predicted"/>
<dbReference type="Proteomes" id="UP000014760">
    <property type="component" value="Unassembled WGS sequence"/>
</dbReference>
<feature type="transmembrane region" description="Helical" evidence="10">
    <location>
        <begin position="64"/>
        <end position="86"/>
    </location>
</feature>
<comment type="subcellular location">
    <subcellularLocation>
        <location evidence="1">Cell membrane</location>
        <topology evidence="1">Multi-pass membrane protein</topology>
    </subcellularLocation>
</comment>
<accession>R7UY75</accession>
<dbReference type="OMA" id="IASWHIN"/>
<feature type="transmembrane region" description="Helical" evidence="10">
    <location>
        <begin position="244"/>
        <end position="267"/>
    </location>
</feature>
<dbReference type="PRINTS" id="PR00237">
    <property type="entry name" value="GPCRRHODOPSN"/>
</dbReference>
<dbReference type="EnsemblMetazoa" id="CapteT127317">
    <property type="protein sequence ID" value="CapteP127317"/>
    <property type="gene ID" value="CapteG127317"/>
</dbReference>
<evidence type="ECO:0000256" key="10">
    <source>
        <dbReference type="SAM" id="Phobius"/>
    </source>
</evidence>
<evidence type="ECO:0000256" key="5">
    <source>
        <dbReference type="ARBA" id="ARBA00023040"/>
    </source>
</evidence>
<evidence type="ECO:0000256" key="8">
    <source>
        <dbReference type="ARBA" id="ARBA00023224"/>
    </source>
</evidence>
<keyword evidence="5" id="KW-0297">G-protein coupled receptor</keyword>
<feature type="transmembrane region" description="Helical" evidence="10">
    <location>
        <begin position="194"/>
        <end position="217"/>
    </location>
</feature>
<evidence type="ECO:0000256" key="9">
    <source>
        <dbReference type="SAM" id="MobiDB-lite"/>
    </source>
</evidence>
<dbReference type="AlphaFoldDB" id="R7UY75"/>
<evidence type="ECO:0000313" key="12">
    <source>
        <dbReference type="EMBL" id="ELU08902.1"/>
    </source>
</evidence>
<dbReference type="Pfam" id="PF00001">
    <property type="entry name" value="7tm_1"/>
    <property type="match status" value="1"/>
</dbReference>
<feature type="transmembrane region" description="Helical" evidence="10">
    <location>
        <begin position="106"/>
        <end position="128"/>
    </location>
</feature>
<feature type="domain" description="G-protein coupled receptors family 1 profile" evidence="11">
    <location>
        <begin position="44"/>
        <end position="295"/>
    </location>
</feature>
<evidence type="ECO:0000259" key="11">
    <source>
        <dbReference type="PROSITE" id="PS50262"/>
    </source>
</evidence>
<dbReference type="InterPro" id="IPR017452">
    <property type="entry name" value="GPCR_Rhodpsn_7TM"/>
</dbReference>
<keyword evidence="2" id="KW-1003">Cell membrane</keyword>
<dbReference type="PROSITE" id="PS50262">
    <property type="entry name" value="G_PROTEIN_RECEP_F1_2"/>
    <property type="match status" value="1"/>
</dbReference>
<reference evidence="14" key="1">
    <citation type="submission" date="2012-12" db="EMBL/GenBank/DDBJ databases">
        <authorList>
            <person name="Hellsten U."/>
            <person name="Grimwood J."/>
            <person name="Chapman J.A."/>
            <person name="Shapiro H."/>
            <person name="Aerts A."/>
            <person name="Otillar R.P."/>
            <person name="Terry A.Y."/>
            <person name="Boore J.L."/>
            <person name="Simakov O."/>
            <person name="Marletaz F."/>
            <person name="Cho S.-J."/>
            <person name="Edsinger-Gonzales E."/>
            <person name="Havlak P."/>
            <person name="Kuo D.-H."/>
            <person name="Larsson T."/>
            <person name="Lv J."/>
            <person name="Arendt D."/>
            <person name="Savage R."/>
            <person name="Osoegawa K."/>
            <person name="de Jong P."/>
            <person name="Lindberg D.R."/>
            <person name="Seaver E.C."/>
            <person name="Weisblat D.A."/>
            <person name="Putnam N.H."/>
            <person name="Grigoriev I.V."/>
            <person name="Rokhsar D.S."/>
        </authorList>
    </citation>
    <scope>NUCLEOTIDE SEQUENCE</scope>
    <source>
        <strain evidence="14">I ESC-2004</strain>
    </source>
</reference>
<dbReference type="GO" id="GO:0007187">
    <property type="term" value="P:G protein-coupled receptor signaling pathway, coupled to cyclic nucleotide second messenger"/>
    <property type="evidence" value="ECO:0007669"/>
    <property type="project" value="TreeGrafter"/>
</dbReference>
<dbReference type="Gene3D" id="1.20.1070.10">
    <property type="entry name" value="Rhodopsin 7-helix transmembrane proteins"/>
    <property type="match status" value="1"/>
</dbReference>
<keyword evidence="6 10" id="KW-0472">Membrane</keyword>
<dbReference type="PANTHER" id="PTHR24247:SF195">
    <property type="entry name" value="G-PROTEIN COUPLED RECEPTORS FAMILY 1 PROFILE DOMAIN-CONTAINING PROTEIN"/>
    <property type="match status" value="1"/>
</dbReference>
<dbReference type="SMART" id="SM01381">
    <property type="entry name" value="7TM_GPCR_Srsx"/>
    <property type="match status" value="1"/>
</dbReference>
<feature type="transmembrane region" description="Helical" evidence="10">
    <location>
        <begin position="279"/>
        <end position="298"/>
    </location>
</feature>
<organism evidence="12">
    <name type="scientific">Capitella teleta</name>
    <name type="common">Polychaete worm</name>
    <dbReference type="NCBI Taxonomy" id="283909"/>
    <lineage>
        <taxon>Eukaryota</taxon>
        <taxon>Metazoa</taxon>
        <taxon>Spiralia</taxon>
        <taxon>Lophotrochozoa</taxon>
        <taxon>Annelida</taxon>
        <taxon>Polychaeta</taxon>
        <taxon>Sedentaria</taxon>
        <taxon>Scolecida</taxon>
        <taxon>Capitellidae</taxon>
        <taxon>Capitella</taxon>
    </lineage>
</organism>
<dbReference type="SUPFAM" id="SSF81321">
    <property type="entry name" value="Family A G protein-coupled receptor-like"/>
    <property type="match status" value="1"/>
</dbReference>
<dbReference type="CDD" id="cd15048">
    <property type="entry name" value="7tmA_Histamine_H3R_H4R"/>
    <property type="match status" value="1"/>
</dbReference>
<keyword evidence="14" id="KW-1185">Reference proteome</keyword>
<evidence type="ECO:0000256" key="7">
    <source>
        <dbReference type="ARBA" id="ARBA00023170"/>
    </source>
</evidence>
<evidence type="ECO:0000256" key="4">
    <source>
        <dbReference type="ARBA" id="ARBA00022989"/>
    </source>
</evidence>
<dbReference type="GO" id="GO:0030425">
    <property type="term" value="C:dendrite"/>
    <property type="evidence" value="ECO:0007669"/>
    <property type="project" value="TreeGrafter"/>
</dbReference>
<sequence length="343" mass="38916">MEDTTASRETITTQGVDETEGWSLGQMVAMTIVISIMIGINVVGNCCTIIAFRSDAKLRTFSNFYIFNLAVTDLFIGFVSLPFYTAYTLMNYTWPFGRVFCKIYNLFDYLVCVESSFTILCISVDRLLMVKLGPGLYQRMVTKRRTLLLIATTWLISAVLYGPAIVAFDIWRGYSIVPENDCFVEFLDHFKFTAITSIFDFFTPSIAIVLSNVLLYLDIRRRSRSTQQVDQGCLKRDLKAAKNLALLVALFLMCWAPYTTCALLQTICSSCVNADLFNFFVWLLWMNSSINPIVYAASNPRFRSHYYRLLCSKKAQRIGPSESTLNTINSQSTNLSRNNIGGH</sequence>
<dbReference type="EMBL" id="KB298688">
    <property type="protein sequence ID" value="ELU08902.1"/>
    <property type="molecule type" value="Genomic_DNA"/>
</dbReference>
<reference evidence="12 14" key="2">
    <citation type="journal article" date="2013" name="Nature">
        <title>Insights into bilaterian evolution from three spiralian genomes.</title>
        <authorList>
            <person name="Simakov O."/>
            <person name="Marletaz F."/>
            <person name="Cho S.J."/>
            <person name="Edsinger-Gonzales E."/>
            <person name="Havlak P."/>
            <person name="Hellsten U."/>
            <person name="Kuo D.H."/>
            <person name="Larsson T."/>
            <person name="Lv J."/>
            <person name="Arendt D."/>
            <person name="Savage R."/>
            <person name="Osoegawa K."/>
            <person name="de Jong P."/>
            <person name="Grimwood J."/>
            <person name="Chapman J.A."/>
            <person name="Shapiro H."/>
            <person name="Aerts A."/>
            <person name="Otillar R.P."/>
            <person name="Terry A.Y."/>
            <person name="Boore J.L."/>
            <person name="Grigoriev I.V."/>
            <person name="Lindberg D.R."/>
            <person name="Seaver E.C."/>
            <person name="Weisblat D.A."/>
            <person name="Putnam N.H."/>
            <person name="Rokhsar D.S."/>
        </authorList>
    </citation>
    <scope>NUCLEOTIDE SEQUENCE</scope>
    <source>
        <strain evidence="12 14">I ESC-2004</strain>
    </source>
</reference>
<keyword evidence="7" id="KW-0675">Receptor</keyword>
<dbReference type="PANTHER" id="PTHR24247">
    <property type="entry name" value="5-HYDROXYTRYPTAMINE RECEPTOR"/>
    <property type="match status" value="1"/>
</dbReference>
<dbReference type="InterPro" id="IPR000276">
    <property type="entry name" value="GPCR_Rhodpsn"/>
</dbReference>
<dbReference type="EMBL" id="AMQN01001033">
    <property type="status" value="NOT_ANNOTATED_CDS"/>
    <property type="molecule type" value="Genomic_DNA"/>
</dbReference>
<dbReference type="GO" id="GO:0005886">
    <property type="term" value="C:plasma membrane"/>
    <property type="evidence" value="ECO:0007669"/>
    <property type="project" value="UniProtKB-SubCell"/>
</dbReference>
<dbReference type="GO" id="GO:0007197">
    <property type="term" value="P:adenylate cyclase-inhibiting G protein-coupled acetylcholine receptor signaling pathway"/>
    <property type="evidence" value="ECO:0007669"/>
    <property type="project" value="TreeGrafter"/>
</dbReference>